<dbReference type="OrthoDB" id="5024834at2759"/>
<gene>
    <name evidence="1" type="ORF">B0T10DRAFT_370050</name>
    <name evidence="2" type="ORF">B0T10DRAFT_372243</name>
</gene>
<sequence length="172" mass="18916">VDMPDHVLSQTCPDVPKTVAPKSYQRSHDFIRDSYPGSNLCPYCGRRWPTSISILDSSPVPFRDVETASTSSAIESIDLTASDRSTPSQTIFTGSGDGPGRILAASRPSAVYRDAKLTQSRIARGMRASSSQLSEAVAKQSQNKSRRKISMRLTVFLARPDPWEILDEDEEP</sequence>
<protein>
    <submittedName>
        <fullName evidence="2">Uncharacterized protein</fullName>
    </submittedName>
</protein>
<comment type="caution">
    <text evidence="2">The sequence shown here is derived from an EMBL/GenBank/DDBJ whole genome shotgun (WGS) entry which is preliminary data.</text>
</comment>
<dbReference type="AlphaFoldDB" id="A0A9P8VS94"/>
<keyword evidence="3" id="KW-1185">Reference proteome</keyword>
<dbReference type="EMBL" id="JAGPYM010000149">
    <property type="protein sequence ID" value="KAH6866093.1"/>
    <property type="molecule type" value="Genomic_DNA"/>
</dbReference>
<proteinExistence type="predicted"/>
<dbReference type="Proteomes" id="UP000777438">
    <property type="component" value="Unassembled WGS sequence"/>
</dbReference>
<evidence type="ECO:0000313" key="2">
    <source>
        <dbReference type="EMBL" id="KAH6872017.1"/>
    </source>
</evidence>
<feature type="non-terminal residue" evidence="2">
    <location>
        <position position="1"/>
    </location>
</feature>
<name>A0A9P8VS94_9HYPO</name>
<accession>A0A9P8VS94</accession>
<feature type="non-terminal residue" evidence="2">
    <location>
        <position position="172"/>
    </location>
</feature>
<evidence type="ECO:0000313" key="1">
    <source>
        <dbReference type="EMBL" id="KAH6866093.1"/>
    </source>
</evidence>
<dbReference type="EMBL" id="JAGPYM010000048">
    <property type="protein sequence ID" value="KAH6872017.1"/>
    <property type="molecule type" value="Genomic_DNA"/>
</dbReference>
<reference evidence="2 3" key="1">
    <citation type="journal article" date="2021" name="Nat. Commun.">
        <title>Genetic determinants of endophytism in the Arabidopsis root mycobiome.</title>
        <authorList>
            <person name="Mesny F."/>
            <person name="Miyauchi S."/>
            <person name="Thiergart T."/>
            <person name="Pickel B."/>
            <person name="Atanasova L."/>
            <person name="Karlsson M."/>
            <person name="Huettel B."/>
            <person name="Barry K.W."/>
            <person name="Haridas S."/>
            <person name="Chen C."/>
            <person name="Bauer D."/>
            <person name="Andreopoulos W."/>
            <person name="Pangilinan J."/>
            <person name="LaButti K."/>
            <person name="Riley R."/>
            <person name="Lipzen A."/>
            <person name="Clum A."/>
            <person name="Drula E."/>
            <person name="Henrissat B."/>
            <person name="Kohler A."/>
            <person name="Grigoriev I.V."/>
            <person name="Martin F.M."/>
            <person name="Hacquard S."/>
        </authorList>
    </citation>
    <scope>NUCLEOTIDE SEQUENCE [LARGE SCALE GENOMIC DNA]</scope>
    <source>
        <strain evidence="2 3">MPI-CAGE-CH-0241</strain>
    </source>
</reference>
<evidence type="ECO:0000313" key="3">
    <source>
        <dbReference type="Proteomes" id="UP000777438"/>
    </source>
</evidence>
<organism evidence="2 3">
    <name type="scientific">Thelonectria olida</name>
    <dbReference type="NCBI Taxonomy" id="1576542"/>
    <lineage>
        <taxon>Eukaryota</taxon>
        <taxon>Fungi</taxon>
        <taxon>Dikarya</taxon>
        <taxon>Ascomycota</taxon>
        <taxon>Pezizomycotina</taxon>
        <taxon>Sordariomycetes</taxon>
        <taxon>Hypocreomycetidae</taxon>
        <taxon>Hypocreales</taxon>
        <taxon>Nectriaceae</taxon>
        <taxon>Thelonectria</taxon>
    </lineage>
</organism>